<dbReference type="Pfam" id="PF08148">
    <property type="entry name" value="DSHCT"/>
    <property type="match status" value="1"/>
</dbReference>
<proteinExistence type="predicted"/>
<dbReference type="InterPro" id="IPR027417">
    <property type="entry name" value="P-loop_NTPase"/>
</dbReference>
<dbReference type="InterPro" id="IPR012961">
    <property type="entry name" value="Ski2/MTR4_C"/>
</dbReference>
<evidence type="ECO:0000313" key="7">
    <source>
        <dbReference type="EMBL" id="QHU06498.1"/>
    </source>
</evidence>
<keyword evidence="1" id="KW-0547">Nucleotide-binding</keyword>
<keyword evidence="4" id="KW-0067">ATP-binding</keyword>
<accession>A0A6C0JRJ1</accession>
<evidence type="ECO:0000256" key="4">
    <source>
        <dbReference type="ARBA" id="ARBA00022840"/>
    </source>
</evidence>
<dbReference type="InterPro" id="IPR014001">
    <property type="entry name" value="Helicase_ATP-bd"/>
</dbReference>
<reference evidence="7" key="1">
    <citation type="journal article" date="2020" name="Nature">
        <title>Giant virus diversity and host interactions through global metagenomics.</title>
        <authorList>
            <person name="Schulz F."/>
            <person name="Roux S."/>
            <person name="Paez-Espino D."/>
            <person name="Jungbluth S."/>
            <person name="Walsh D.A."/>
            <person name="Denef V.J."/>
            <person name="McMahon K.D."/>
            <person name="Konstantinidis K.T."/>
            <person name="Eloe-Fadrosh E.A."/>
            <person name="Kyrpides N.C."/>
            <person name="Woyke T."/>
        </authorList>
    </citation>
    <scope>NUCLEOTIDE SEQUENCE</scope>
    <source>
        <strain evidence="7">GVMAG-S-1035315-10</strain>
    </source>
</reference>
<evidence type="ECO:0000256" key="2">
    <source>
        <dbReference type="ARBA" id="ARBA00022801"/>
    </source>
</evidence>
<keyword evidence="3" id="KW-0347">Helicase</keyword>
<dbReference type="PANTHER" id="PTHR12131">
    <property type="entry name" value="ATP-DEPENDENT RNA AND DNA HELICASE"/>
    <property type="match status" value="1"/>
</dbReference>
<keyword evidence="2" id="KW-0378">Hydrolase</keyword>
<dbReference type="PANTHER" id="PTHR12131:SF1">
    <property type="entry name" value="ATP-DEPENDENT RNA HELICASE SUPV3L1, MITOCHONDRIAL-RELATED"/>
    <property type="match status" value="1"/>
</dbReference>
<evidence type="ECO:0000259" key="5">
    <source>
        <dbReference type="PROSITE" id="PS51192"/>
    </source>
</evidence>
<dbReference type="InterPro" id="IPR050699">
    <property type="entry name" value="RNA-DNA_Helicase"/>
</dbReference>
<dbReference type="GO" id="GO:0016787">
    <property type="term" value="F:hydrolase activity"/>
    <property type="evidence" value="ECO:0007669"/>
    <property type="project" value="UniProtKB-KW"/>
</dbReference>
<dbReference type="PROSITE" id="PS51192">
    <property type="entry name" value="HELICASE_ATP_BIND_1"/>
    <property type="match status" value="1"/>
</dbReference>
<feature type="domain" description="Helicase ATP-binding" evidence="5">
    <location>
        <begin position="30"/>
        <end position="197"/>
    </location>
</feature>
<feature type="domain" description="Helicase C-terminal" evidence="6">
    <location>
        <begin position="306"/>
        <end position="469"/>
    </location>
</feature>
<dbReference type="InterPro" id="IPR001650">
    <property type="entry name" value="Helicase_C-like"/>
</dbReference>
<dbReference type="SMART" id="SM01142">
    <property type="entry name" value="DSHCT"/>
    <property type="match status" value="1"/>
</dbReference>
<dbReference type="SUPFAM" id="SSF52540">
    <property type="entry name" value="P-loop containing nucleoside triphosphate hydrolases"/>
    <property type="match status" value="1"/>
</dbReference>
<evidence type="ECO:0008006" key="8">
    <source>
        <dbReference type="Google" id="ProtNLM"/>
    </source>
</evidence>
<dbReference type="GO" id="GO:0004386">
    <property type="term" value="F:helicase activity"/>
    <property type="evidence" value="ECO:0007669"/>
    <property type="project" value="UniProtKB-KW"/>
</dbReference>
<dbReference type="GO" id="GO:0070478">
    <property type="term" value="P:nuclear-transcribed mRNA catabolic process, 3'-5' exonucleolytic nonsense-mediated decay"/>
    <property type="evidence" value="ECO:0007669"/>
    <property type="project" value="TreeGrafter"/>
</dbReference>
<dbReference type="Pfam" id="PF00271">
    <property type="entry name" value="Helicase_C"/>
    <property type="match status" value="1"/>
</dbReference>
<dbReference type="InterPro" id="IPR011545">
    <property type="entry name" value="DEAD/DEAH_box_helicase_dom"/>
</dbReference>
<evidence type="ECO:0000256" key="1">
    <source>
        <dbReference type="ARBA" id="ARBA00022741"/>
    </source>
</evidence>
<dbReference type="Pfam" id="PF00270">
    <property type="entry name" value="DEAD"/>
    <property type="match status" value="1"/>
</dbReference>
<dbReference type="SMART" id="SM00490">
    <property type="entry name" value="HELICc"/>
    <property type="match status" value="1"/>
</dbReference>
<protein>
    <recommendedName>
        <fullName evidence="8">Helicase</fullName>
    </recommendedName>
</protein>
<evidence type="ECO:0000259" key="6">
    <source>
        <dbReference type="PROSITE" id="PS51194"/>
    </source>
</evidence>
<dbReference type="CDD" id="cd18795">
    <property type="entry name" value="SF2_C_Ski2"/>
    <property type="match status" value="1"/>
</dbReference>
<dbReference type="SMART" id="SM00487">
    <property type="entry name" value="DEXDc"/>
    <property type="match status" value="1"/>
</dbReference>
<dbReference type="PROSITE" id="PS51194">
    <property type="entry name" value="HELICASE_CTER"/>
    <property type="match status" value="1"/>
</dbReference>
<sequence>MLNIVNLKSTPPEVISPFNFPLDPFQKHAIYAISNDENVLVTAKTGSGKTLVGEYQIHHSLAKGKRVFYTTPIKSLSNQKFHDLKQTFPSVGIMTGDIKFMPQADVVIMTTEILRNLLFKQGTTTENIGVTADLSLHNLDAVVFDEVHYINDRDRGKVWEECLTLLDPSVNLVLLSATIENPSKFATWLGDIKKKRIHLISTEYRVVPLSHQLPNKTVILDAKEVFDRKAYIEWFNKFYSDQKEQRLHKERVAARQEGEDVVKRVDHTTSFIDRMNKLIIEMDLPALFFVFSRKLCVELAKKVSTSLIDSSDAASVRHIVKFHLHRYPHLEKSAQYHELVDLLEKGVAYHHSGLLPVLKEIVEILFGRGFIKVLFATETFAVGINMPTKTVVFTSYRKYDDTSDSHRMLTPSEYTQMAGRAGRRGKDDKGIVIYLPMRDPESPVTVEQMMLGKKAELSSKMDFHYSYILSILQSGKDVINDSYWASEMREIAMEVQQKIDIQKSRLVHNDEAMLSDLKIRANLEEKFSLSVNAERKKFQAEIDRWKNTHMHPRWETAWKNFKTFNTIVREIDALNLYKEKIEDFNCDIAKRHETLSQMGFITKNSLSEMGVMASEIHEAHPLLMTHAFNSKLLHNSSAEEIVKCLSVFLEDVRIDEYITKCEFHKQLENYAKTFAEKEIIKSDESYWNLTSYWYDAVEAWMSGDDFVCERLGIEQGNFVRAMLKLSNIIDEWVNISTIAKDVEMIEKMTAVKGRIVRSFVIPDSLYLRI</sequence>
<evidence type="ECO:0000256" key="3">
    <source>
        <dbReference type="ARBA" id="ARBA00022806"/>
    </source>
</evidence>
<dbReference type="Gene3D" id="1.10.3380.30">
    <property type="match status" value="1"/>
</dbReference>
<organism evidence="7">
    <name type="scientific">viral metagenome</name>
    <dbReference type="NCBI Taxonomy" id="1070528"/>
    <lineage>
        <taxon>unclassified sequences</taxon>
        <taxon>metagenomes</taxon>
        <taxon>organismal metagenomes</taxon>
    </lineage>
</organism>
<dbReference type="GO" id="GO:0005524">
    <property type="term" value="F:ATP binding"/>
    <property type="evidence" value="ECO:0007669"/>
    <property type="project" value="UniProtKB-KW"/>
</dbReference>
<dbReference type="GO" id="GO:0003676">
    <property type="term" value="F:nucleic acid binding"/>
    <property type="evidence" value="ECO:0007669"/>
    <property type="project" value="InterPro"/>
</dbReference>
<name>A0A6C0JRJ1_9ZZZZ</name>
<dbReference type="AlphaFoldDB" id="A0A6C0JRJ1"/>
<dbReference type="EMBL" id="MN740656">
    <property type="protein sequence ID" value="QHU06498.1"/>
    <property type="molecule type" value="Genomic_DNA"/>
</dbReference>
<dbReference type="GO" id="GO:0055087">
    <property type="term" value="C:Ski complex"/>
    <property type="evidence" value="ECO:0007669"/>
    <property type="project" value="TreeGrafter"/>
</dbReference>
<dbReference type="Gene3D" id="3.40.50.300">
    <property type="entry name" value="P-loop containing nucleotide triphosphate hydrolases"/>
    <property type="match status" value="2"/>
</dbReference>